<protein>
    <submittedName>
        <fullName evidence="1">Uncharacterized protein</fullName>
    </submittedName>
</protein>
<proteinExistence type="predicted"/>
<evidence type="ECO:0000313" key="1">
    <source>
        <dbReference type="EMBL" id="UYU73257.1"/>
    </source>
</evidence>
<reference evidence="1" key="1">
    <citation type="submission" date="2021-06" db="EMBL/GenBank/DDBJ databases">
        <title>Interrogation of the integrated mobile genetic elements in gut-associated Bacteroides with a consensus prediction approach.</title>
        <authorList>
            <person name="Campbell D.E."/>
            <person name="Leigh J.R."/>
            <person name="Kim T."/>
            <person name="England W."/>
            <person name="Whitaker R.J."/>
            <person name="Degnan P.H."/>
        </authorList>
    </citation>
    <scope>NUCLEOTIDE SEQUENCE</scope>
    <source>
        <strain evidence="1">VPI-BTDOT2</strain>
    </source>
</reference>
<dbReference type="EMBL" id="CP083681">
    <property type="protein sequence ID" value="UYU73257.1"/>
    <property type="molecule type" value="Genomic_DNA"/>
</dbReference>
<evidence type="ECO:0000313" key="2">
    <source>
        <dbReference type="Proteomes" id="UP001156216"/>
    </source>
</evidence>
<organism evidence="1 2">
    <name type="scientific">Bacteroides thetaiotaomicron</name>
    <dbReference type="NCBI Taxonomy" id="818"/>
    <lineage>
        <taxon>Bacteria</taxon>
        <taxon>Pseudomonadati</taxon>
        <taxon>Bacteroidota</taxon>
        <taxon>Bacteroidia</taxon>
        <taxon>Bacteroidales</taxon>
        <taxon>Bacteroidaceae</taxon>
        <taxon>Bacteroides</taxon>
    </lineage>
</organism>
<name>A0AA46UE98_BACT4</name>
<dbReference type="AlphaFoldDB" id="A0AA46UE98"/>
<gene>
    <name evidence="1" type="ORF">KQP59_09165</name>
</gene>
<accession>A0AA46UE98</accession>
<dbReference type="Proteomes" id="UP001156216">
    <property type="component" value="Chromosome"/>
</dbReference>
<sequence>MNVTNYLTNYGIEQKNGDLFYKSLPSGNYVMYWQSNNDIDVYLCRWLPSSHEDLDDSCIIDKILSFDDSNEDKVTKFKQMLKNER</sequence>
<dbReference type="RefSeq" id="WP_090614099.1">
    <property type="nucleotide sequence ID" value="NZ_BAABZI010000001.1"/>
</dbReference>